<dbReference type="InterPro" id="IPR017853">
    <property type="entry name" value="GH"/>
</dbReference>
<reference evidence="7 8" key="1">
    <citation type="submission" date="2020-07" db="EMBL/GenBank/DDBJ databases">
        <title>Sequencing the genomes of 1000 actinobacteria strains.</title>
        <authorList>
            <person name="Klenk H.-P."/>
        </authorList>
    </citation>
    <scope>NUCLEOTIDE SEQUENCE [LARGE SCALE GENOMIC DNA]</scope>
    <source>
        <strain evidence="7 8">DSM 26341</strain>
    </source>
</reference>
<evidence type="ECO:0000256" key="5">
    <source>
        <dbReference type="ARBA" id="ARBA00023295"/>
    </source>
</evidence>
<accession>A0A7Z0AA70</accession>
<keyword evidence="8" id="KW-1185">Reference proteome</keyword>
<comment type="catalytic activity">
    <reaction evidence="1">
        <text>Hydrolysis of terminal non-reducing N-acetyl-D-hexosamine residues in N-acetyl-beta-D-hexosaminides.</text>
        <dbReference type="EC" id="3.2.1.52"/>
    </reaction>
</comment>
<dbReference type="Proteomes" id="UP000539111">
    <property type="component" value="Unassembled WGS sequence"/>
</dbReference>
<dbReference type="AlphaFoldDB" id="A0A7Z0AA70"/>
<dbReference type="GO" id="GO:0005975">
    <property type="term" value="P:carbohydrate metabolic process"/>
    <property type="evidence" value="ECO:0007669"/>
    <property type="project" value="InterPro"/>
</dbReference>
<evidence type="ECO:0000256" key="3">
    <source>
        <dbReference type="ARBA" id="ARBA00012663"/>
    </source>
</evidence>
<evidence type="ECO:0000256" key="1">
    <source>
        <dbReference type="ARBA" id="ARBA00001231"/>
    </source>
</evidence>
<evidence type="ECO:0000313" key="8">
    <source>
        <dbReference type="Proteomes" id="UP000539111"/>
    </source>
</evidence>
<dbReference type="SUPFAM" id="SSF51445">
    <property type="entry name" value="(Trans)glycosidases"/>
    <property type="match status" value="1"/>
</dbReference>
<dbReference type="InterPro" id="IPR001764">
    <property type="entry name" value="Glyco_hydro_3_N"/>
</dbReference>
<comment type="similarity">
    <text evidence="2">Belongs to the glycosyl hydrolase 3 family.</text>
</comment>
<protein>
    <recommendedName>
        <fullName evidence="3">beta-N-acetylhexosaminidase</fullName>
        <ecNumber evidence="3">3.2.1.52</ecNumber>
    </recommendedName>
</protein>
<name>A0A7Z0AA70_9MICO</name>
<dbReference type="Pfam" id="PF00933">
    <property type="entry name" value="Glyco_hydro_3"/>
    <property type="match status" value="1"/>
</dbReference>
<keyword evidence="4 7" id="KW-0378">Hydrolase</keyword>
<dbReference type="Gene3D" id="3.20.20.300">
    <property type="entry name" value="Glycoside hydrolase, family 3, N-terminal domain"/>
    <property type="match status" value="1"/>
</dbReference>
<dbReference type="EC" id="3.2.1.52" evidence="3"/>
<evidence type="ECO:0000256" key="4">
    <source>
        <dbReference type="ARBA" id="ARBA00022801"/>
    </source>
</evidence>
<dbReference type="RefSeq" id="WP_179425387.1">
    <property type="nucleotide sequence ID" value="NZ_JACBZP010000001.1"/>
</dbReference>
<organism evidence="7 8">
    <name type="scientific">Spelaeicoccus albus</name>
    <dbReference type="NCBI Taxonomy" id="1280376"/>
    <lineage>
        <taxon>Bacteria</taxon>
        <taxon>Bacillati</taxon>
        <taxon>Actinomycetota</taxon>
        <taxon>Actinomycetes</taxon>
        <taxon>Micrococcales</taxon>
        <taxon>Brevibacteriaceae</taxon>
        <taxon>Spelaeicoccus</taxon>
    </lineage>
</organism>
<sequence length="390" mass="42046">MLSAHHGLLALVLTVPIVAGGIGAAPAVATRPGLVSARSAARAPGPRAELEKMTLAQRVGQLLMVGTPAGHLSNAAKKAVTKYHAGSIYLEGRDRHSIAAHKHGARNIQKLATKAATANSPMYIAVDQEGGEVQVLQGKGFSDMPTALHQGTWYNFTIKSHAKTWGSQLRRAGVNLNLAPVMDTVSKHLNRKNKPIGYYHREFGHPPHKVAMKGTAFANGMRAAGEQVAIKHFPGLGRVRRNTDTSSGVRDRVTTRHGSTVKPFEVGVKAGAQFVMISSAYYNKIDKKHPGVFSYTIMHTMLREDLNFTGVEISDDLGRAKQVAKWSPGERAVDFIKAGGNMILTAKPSQAKPMTAALIHRAKMRPHFRSKINTSALKVLAAKHRAGLDP</sequence>
<keyword evidence="5 7" id="KW-0326">Glycosidase</keyword>
<dbReference type="PANTHER" id="PTHR30480:SF13">
    <property type="entry name" value="BETA-HEXOSAMINIDASE"/>
    <property type="match status" value="1"/>
</dbReference>
<comment type="caution">
    <text evidence="7">The sequence shown here is derived from an EMBL/GenBank/DDBJ whole genome shotgun (WGS) entry which is preliminary data.</text>
</comment>
<proteinExistence type="inferred from homology"/>
<evidence type="ECO:0000259" key="6">
    <source>
        <dbReference type="Pfam" id="PF00933"/>
    </source>
</evidence>
<evidence type="ECO:0000256" key="2">
    <source>
        <dbReference type="ARBA" id="ARBA00005336"/>
    </source>
</evidence>
<dbReference type="GO" id="GO:0009254">
    <property type="term" value="P:peptidoglycan turnover"/>
    <property type="evidence" value="ECO:0007669"/>
    <property type="project" value="TreeGrafter"/>
</dbReference>
<gene>
    <name evidence="7" type="ORF">BJY26_000506</name>
</gene>
<dbReference type="GO" id="GO:0004563">
    <property type="term" value="F:beta-N-acetylhexosaminidase activity"/>
    <property type="evidence" value="ECO:0007669"/>
    <property type="project" value="UniProtKB-EC"/>
</dbReference>
<dbReference type="PANTHER" id="PTHR30480">
    <property type="entry name" value="BETA-HEXOSAMINIDASE-RELATED"/>
    <property type="match status" value="1"/>
</dbReference>
<dbReference type="InterPro" id="IPR036962">
    <property type="entry name" value="Glyco_hydro_3_N_sf"/>
</dbReference>
<dbReference type="EMBL" id="JACBZP010000001">
    <property type="protein sequence ID" value="NYI66200.1"/>
    <property type="molecule type" value="Genomic_DNA"/>
</dbReference>
<dbReference type="InterPro" id="IPR050226">
    <property type="entry name" value="NagZ_Beta-hexosaminidase"/>
</dbReference>
<feature type="domain" description="Glycoside hydrolase family 3 N-terminal" evidence="6">
    <location>
        <begin position="54"/>
        <end position="379"/>
    </location>
</feature>
<evidence type="ECO:0000313" key="7">
    <source>
        <dbReference type="EMBL" id="NYI66200.1"/>
    </source>
</evidence>